<dbReference type="InterPro" id="IPR035965">
    <property type="entry name" value="PAS-like_dom_sf"/>
</dbReference>
<dbReference type="EMBL" id="CP002083">
    <property type="protein sequence ID" value="ADJ22880.1"/>
    <property type="molecule type" value="Genomic_DNA"/>
</dbReference>
<dbReference type="Pfam" id="PF08448">
    <property type="entry name" value="PAS_4"/>
    <property type="match status" value="1"/>
</dbReference>
<dbReference type="eggNOG" id="COG5001">
    <property type="taxonomic scope" value="Bacteria"/>
</dbReference>
<gene>
    <name evidence="5" type="ordered locus">Hden_1066</name>
</gene>
<dbReference type="Proteomes" id="UP000002033">
    <property type="component" value="Chromosome"/>
</dbReference>
<dbReference type="NCBIfam" id="TIGR00254">
    <property type="entry name" value="GGDEF"/>
    <property type="match status" value="1"/>
</dbReference>
<organism evidence="5 6">
    <name type="scientific">Hyphomicrobium denitrificans (strain ATCC 51888 / DSM 1869 / NCIMB 11706 / TK 0415)</name>
    <dbReference type="NCBI Taxonomy" id="582899"/>
    <lineage>
        <taxon>Bacteria</taxon>
        <taxon>Pseudomonadati</taxon>
        <taxon>Pseudomonadota</taxon>
        <taxon>Alphaproteobacteria</taxon>
        <taxon>Hyphomicrobiales</taxon>
        <taxon>Hyphomicrobiaceae</taxon>
        <taxon>Hyphomicrobium</taxon>
    </lineage>
</organism>
<dbReference type="InterPro" id="IPR000014">
    <property type="entry name" value="PAS"/>
</dbReference>
<name>D8JV64_HYPDA</name>
<feature type="domain" description="PAC" evidence="2">
    <location>
        <begin position="136"/>
        <end position="190"/>
    </location>
</feature>
<dbReference type="Pfam" id="PF00990">
    <property type="entry name" value="GGDEF"/>
    <property type="match status" value="1"/>
</dbReference>
<dbReference type="PROSITE" id="PS50883">
    <property type="entry name" value="EAL"/>
    <property type="match status" value="1"/>
</dbReference>
<feature type="domain" description="EAL" evidence="3">
    <location>
        <begin position="487"/>
        <end position="742"/>
    </location>
</feature>
<dbReference type="NCBIfam" id="TIGR00229">
    <property type="entry name" value="sensory_box"/>
    <property type="match status" value="2"/>
</dbReference>
<dbReference type="CDD" id="cd00130">
    <property type="entry name" value="PAS"/>
    <property type="match status" value="1"/>
</dbReference>
<keyword evidence="1" id="KW-1133">Transmembrane helix</keyword>
<dbReference type="STRING" id="582899.Hden_1066"/>
<keyword evidence="1" id="KW-0472">Membrane</keyword>
<dbReference type="SUPFAM" id="SSF141868">
    <property type="entry name" value="EAL domain-like"/>
    <property type="match status" value="1"/>
</dbReference>
<dbReference type="InterPro" id="IPR043128">
    <property type="entry name" value="Rev_trsase/Diguanyl_cyclase"/>
</dbReference>
<dbReference type="SMART" id="SM00052">
    <property type="entry name" value="EAL"/>
    <property type="match status" value="1"/>
</dbReference>
<feature type="domain" description="GGDEF" evidence="4">
    <location>
        <begin position="347"/>
        <end position="478"/>
    </location>
</feature>
<evidence type="ECO:0000256" key="1">
    <source>
        <dbReference type="SAM" id="Phobius"/>
    </source>
</evidence>
<protein>
    <submittedName>
        <fullName evidence="5">Diguanylate cyclase/phosphodiesterase with PAS/PAC sensor(S)</fullName>
    </submittedName>
</protein>
<dbReference type="CDD" id="cd01949">
    <property type="entry name" value="GGDEF"/>
    <property type="match status" value="1"/>
</dbReference>
<keyword evidence="6" id="KW-1185">Reference proteome</keyword>
<reference evidence="6" key="1">
    <citation type="journal article" date="2011" name="J. Bacteriol.">
        <title>Genome sequences of eight morphologically diverse alphaproteobacteria.</title>
        <authorList>
            <consortium name="US DOE Joint Genome Institute"/>
            <person name="Brown P.J."/>
            <person name="Kysela D.T."/>
            <person name="Buechlein A."/>
            <person name="Hemmerich C."/>
            <person name="Brun Y.V."/>
        </authorList>
    </citation>
    <scope>NUCLEOTIDE SEQUENCE [LARGE SCALE GENOMIC DNA]</scope>
    <source>
        <strain evidence="6">ATCC 51888 / DSM 1869 / NCIB 11706 / TK 0415</strain>
    </source>
</reference>
<dbReference type="InterPro" id="IPR001633">
    <property type="entry name" value="EAL_dom"/>
</dbReference>
<dbReference type="Gene3D" id="3.30.70.270">
    <property type="match status" value="1"/>
</dbReference>
<feature type="transmembrane region" description="Helical" evidence="1">
    <location>
        <begin position="37"/>
        <end position="59"/>
    </location>
</feature>
<evidence type="ECO:0000259" key="4">
    <source>
        <dbReference type="PROSITE" id="PS50887"/>
    </source>
</evidence>
<dbReference type="OrthoDB" id="9814202at2"/>
<dbReference type="InterPro" id="IPR013656">
    <property type="entry name" value="PAS_4"/>
</dbReference>
<keyword evidence="1" id="KW-0812">Transmembrane</keyword>
<dbReference type="SMART" id="SM00267">
    <property type="entry name" value="GGDEF"/>
    <property type="match status" value="1"/>
</dbReference>
<dbReference type="SUPFAM" id="SSF55073">
    <property type="entry name" value="Nucleotide cyclase"/>
    <property type="match status" value="1"/>
</dbReference>
<sequence length="753" mass="83828">MTSWNIAKYVMSPRIWAVAGFGVAQGVLVYVLTDVSIWAAATAAVLSSFAITIAGAAVFTSNRQLRVGHLEPHDASIEEFFYVLKWNVAGQLVDANERYLERIGYTLEELRKLPRHQIDDENASLSEMWPLVRAGKSWSGEFCDQAKDGSLVWMSAIVVPVRDAEGVLQSLTTVGVDVSDKRRAQQALKEANSRLQAFVKHAPAAVAMFDSDMRYVAYTDRWLADYSLGTADLTGRCHYDVFPEIPEHWKRKHQRILAGAMERCEEEKFIRADGHENIIRWEVRPWYLPDQSIGGMMMMTEEVSERNKIRDELWRLANLDVLTSLPNRLSFNELLFNEIQFAQLTSASFAVALLDIDRLKEVNDTLGHDVGDQMLKQLAARMKDALGGIGKIARLGGDEFAVLIRGQDKEIAAAFDVIHEALEKPLAIGGTRRICTISVGVTKFPQDATTAGELLKSADLALYRAKSDGRDRVVHFVPDMRRALRRRVELQQEARHGLESGQFILHFQPIIAADPKRPVSFEALLRWKHPVEGLLTPGLFEEVLDDPRLASSVGSYVIEMAIRQAATWMAQGKEFGRIAVNVLSADFTIGCLATRLQATLARYHVPASKLCIEVTERVFLGGGVTNIADAMHRINALGVEVALDDFGTGYASLTHLKAFPIDRLKIDRSFVQDMHENHESLSIVKAIVQLGQSLGLRVTAEGVEKYEQFVLLQSMGCGSFQGYYFSPPRGAEDLVNFDAGDLSERRPAARAVG</sequence>
<dbReference type="PANTHER" id="PTHR44757">
    <property type="entry name" value="DIGUANYLATE CYCLASE DGCP"/>
    <property type="match status" value="1"/>
</dbReference>
<evidence type="ECO:0000259" key="2">
    <source>
        <dbReference type="PROSITE" id="PS50113"/>
    </source>
</evidence>
<dbReference type="KEGG" id="hdn:Hden_1066"/>
<dbReference type="AlphaFoldDB" id="D8JV64"/>
<dbReference type="Pfam" id="PF08447">
    <property type="entry name" value="PAS_3"/>
    <property type="match status" value="1"/>
</dbReference>
<accession>D8JV64</accession>
<dbReference type="InterPro" id="IPR052155">
    <property type="entry name" value="Biofilm_reg_signaling"/>
</dbReference>
<dbReference type="InterPro" id="IPR013655">
    <property type="entry name" value="PAS_fold_3"/>
</dbReference>
<dbReference type="HOGENOM" id="CLU_000445_70_20_5"/>
<dbReference type="InterPro" id="IPR035919">
    <property type="entry name" value="EAL_sf"/>
</dbReference>
<evidence type="ECO:0000313" key="5">
    <source>
        <dbReference type="EMBL" id="ADJ22880.1"/>
    </source>
</evidence>
<dbReference type="Gene3D" id="3.30.450.20">
    <property type="entry name" value="PAS domain"/>
    <property type="match status" value="2"/>
</dbReference>
<proteinExistence type="predicted"/>
<dbReference type="PROSITE" id="PS50113">
    <property type="entry name" value="PAC"/>
    <property type="match status" value="1"/>
</dbReference>
<dbReference type="Gene3D" id="3.20.20.450">
    <property type="entry name" value="EAL domain"/>
    <property type="match status" value="1"/>
</dbReference>
<evidence type="ECO:0000259" key="3">
    <source>
        <dbReference type="PROSITE" id="PS50883"/>
    </source>
</evidence>
<dbReference type="InterPro" id="IPR029787">
    <property type="entry name" value="Nucleotide_cyclase"/>
</dbReference>
<dbReference type="InterPro" id="IPR000700">
    <property type="entry name" value="PAS-assoc_C"/>
</dbReference>
<dbReference type="PANTHER" id="PTHR44757:SF2">
    <property type="entry name" value="BIOFILM ARCHITECTURE MAINTENANCE PROTEIN MBAA"/>
    <property type="match status" value="1"/>
</dbReference>
<dbReference type="SUPFAM" id="SSF55785">
    <property type="entry name" value="PYP-like sensor domain (PAS domain)"/>
    <property type="match status" value="2"/>
</dbReference>
<dbReference type="InterPro" id="IPR000160">
    <property type="entry name" value="GGDEF_dom"/>
</dbReference>
<evidence type="ECO:0000313" key="6">
    <source>
        <dbReference type="Proteomes" id="UP000002033"/>
    </source>
</evidence>
<dbReference type="PROSITE" id="PS50887">
    <property type="entry name" value="GGDEF"/>
    <property type="match status" value="1"/>
</dbReference>
<dbReference type="Pfam" id="PF00563">
    <property type="entry name" value="EAL"/>
    <property type="match status" value="1"/>
</dbReference>
<dbReference type="CDD" id="cd01948">
    <property type="entry name" value="EAL"/>
    <property type="match status" value="1"/>
</dbReference>
<feature type="transmembrane region" description="Helical" evidence="1">
    <location>
        <begin position="12"/>
        <end position="31"/>
    </location>
</feature>